<comment type="caution">
    <text evidence="5">The sequence shown here is derived from an EMBL/GenBank/DDBJ whole genome shotgun (WGS) entry which is preliminary data.</text>
</comment>
<dbReference type="STRING" id="1507870.A0A1V8T9L9"/>
<dbReference type="EMBL" id="NAJO01000013">
    <property type="protein sequence ID" value="OQO07928.1"/>
    <property type="molecule type" value="Genomic_DNA"/>
</dbReference>
<gene>
    <name evidence="5" type="ORF">B0A48_06720</name>
</gene>
<evidence type="ECO:0000313" key="6">
    <source>
        <dbReference type="Proteomes" id="UP000192596"/>
    </source>
</evidence>
<feature type="signal peptide" evidence="3">
    <location>
        <begin position="1"/>
        <end position="19"/>
    </location>
</feature>
<dbReference type="Proteomes" id="UP000192596">
    <property type="component" value="Unassembled WGS sequence"/>
</dbReference>
<accession>A0A1V8T9L9</accession>
<proteinExistence type="predicted"/>
<feature type="compositionally biased region" description="Basic and acidic residues" evidence="1">
    <location>
        <begin position="22"/>
        <end position="45"/>
    </location>
</feature>
<keyword evidence="2" id="KW-0812">Transmembrane</keyword>
<dbReference type="OrthoDB" id="2435509at2759"/>
<dbReference type="PANTHER" id="PTHR42028">
    <property type="entry name" value="CHROMOSOME 1, WHOLE GENOME SHOTGUN SEQUENCE"/>
    <property type="match status" value="1"/>
</dbReference>
<dbReference type="InterPro" id="IPR055561">
    <property type="entry name" value="DUF7137"/>
</dbReference>
<dbReference type="AlphaFoldDB" id="A0A1V8T9L9"/>
<protein>
    <recommendedName>
        <fullName evidence="4">DUF7137 domain-containing protein</fullName>
    </recommendedName>
</protein>
<organism evidence="5 6">
    <name type="scientific">Cryoendolithus antarcticus</name>
    <dbReference type="NCBI Taxonomy" id="1507870"/>
    <lineage>
        <taxon>Eukaryota</taxon>
        <taxon>Fungi</taxon>
        <taxon>Dikarya</taxon>
        <taxon>Ascomycota</taxon>
        <taxon>Pezizomycotina</taxon>
        <taxon>Dothideomycetes</taxon>
        <taxon>Dothideomycetidae</taxon>
        <taxon>Cladosporiales</taxon>
        <taxon>Cladosporiaceae</taxon>
        <taxon>Cryoendolithus</taxon>
    </lineage>
</organism>
<feature type="region of interest" description="Disordered" evidence="1">
    <location>
        <begin position="15"/>
        <end position="138"/>
    </location>
</feature>
<keyword evidence="2" id="KW-1133">Transmembrane helix</keyword>
<dbReference type="PANTHER" id="PTHR42028:SF1">
    <property type="entry name" value="YALI0E30657P"/>
    <property type="match status" value="1"/>
</dbReference>
<sequence length="312" mass="32753">MRTSTILAAATAFAAASSAWPWDKREPAEALRRDPEPELVERQDAGTKTSFNLSFSTTPTDTPQSSTADSTNTDNTETLPPLTSTGGDSTATNTAGSSETTGGSSGSSGTGTARQTGTATGTNRRTGTKTTNTAVTSYDPRLPAGGVSMITPNAMSPASYYKIADYITFAWNYTSLSATPSYIDILASCSANQATYTISMNQTFQPTQSILWDTGAYQSNATIPLLTEKYTLIIHDAAKDVTAAPAAGYLGTYSQFTFGMYSPQAYTPLSDFVCATCNGVSTLERQTWAVLLGVVGVTVLSFGWFAGVAGVF</sequence>
<feature type="domain" description="DUF7137" evidence="4">
    <location>
        <begin position="142"/>
        <end position="276"/>
    </location>
</feature>
<feature type="chain" id="PRO_5011963604" description="DUF7137 domain-containing protein" evidence="3">
    <location>
        <begin position="20"/>
        <end position="312"/>
    </location>
</feature>
<feature type="compositionally biased region" description="Low complexity" evidence="1">
    <location>
        <begin position="89"/>
        <end position="102"/>
    </location>
</feature>
<evidence type="ECO:0000256" key="3">
    <source>
        <dbReference type="SAM" id="SignalP"/>
    </source>
</evidence>
<keyword evidence="2" id="KW-0472">Membrane</keyword>
<keyword evidence="6" id="KW-1185">Reference proteome</keyword>
<evidence type="ECO:0000259" key="4">
    <source>
        <dbReference type="Pfam" id="PF23585"/>
    </source>
</evidence>
<feature type="compositionally biased region" description="Low complexity" evidence="1">
    <location>
        <begin position="54"/>
        <end position="78"/>
    </location>
</feature>
<name>A0A1V8T9L9_9PEZI</name>
<evidence type="ECO:0000256" key="2">
    <source>
        <dbReference type="SAM" id="Phobius"/>
    </source>
</evidence>
<feature type="transmembrane region" description="Helical" evidence="2">
    <location>
        <begin position="288"/>
        <end position="311"/>
    </location>
</feature>
<evidence type="ECO:0000256" key="1">
    <source>
        <dbReference type="SAM" id="MobiDB-lite"/>
    </source>
</evidence>
<dbReference type="InParanoid" id="A0A1V8T9L9"/>
<feature type="compositionally biased region" description="Low complexity" evidence="1">
    <location>
        <begin position="110"/>
        <end position="137"/>
    </location>
</feature>
<keyword evidence="3" id="KW-0732">Signal</keyword>
<evidence type="ECO:0000313" key="5">
    <source>
        <dbReference type="EMBL" id="OQO07928.1"/>
    </source>
</evidence>
<dbReference type="Pfam" id="PF23585">
    <property type="entry name" value="DUF7137"/>
    <property type="match status" value="1"/>
</dbReference>
<reference evidence="6" key="1">
    <citation type="submission" date="2017-03" db="EMBL/GenBank/DDBJ databases">
        <title>Genomes of endolithic fungi from Antarctica.</title>
        <authorList>
            <person name="Coleine C."/>
            <person name="Masonjones S."/>
            <person name="Stajich J.E."/>
        </authorList>
    </citation>
    <scope>NUCLEOTIDE SEQUENCE [LARGE SCALE GENOMIC DNA]</scope>
    <source>
        <strain evidence="6">CCFEE 5527</strain>
    </source>
</reference>